<dbReference type="Pfam" id="PF01423">
    <property type="entry name" value="LSM"/>
    <property type="match status" value="1"/>
</dbReference>
<keyword evidence="6" id="KW-0508">mRNA splicing</keyword>
<dbReference type="PANTHER" id="PTHR11021">
    <property type="entry name" value="SMALL NUCLEAR RIBONUCLEOPROTEIN F SNRNP-F"/>
    <property type="match status" value="1"/>
</dbReference>
<protein>
    <recommendedName>
        <fullName evidence="9">Sm protein F</fullName>
    </recommendedName>
</protein>
<dbReference type="VEuPathDB" id="AmoebaDB:NfTy_065330"/>
<keyword evidence="7" id="KW-0539">Nucleus</keyword>
<evidence type="ECO:0000256" key="8">
    <source>
        <dbReference type="ARBA" id="ARBA00023274"/>
    </source>
</evidence>
<dbReference type="VEuPathDB" id="AmoebaDB:NF0128620"/>
<keyword evidence="5" id="KW-0694">RNA-binding</keyword>
<evidence type="ECO:0000256" key="1">
    <source>
        <dbReference type="ARBA" id="ARBA00004123"/>
    </source>
</evidence>
<dbReference type="VEuPathDB" id="AmoebaDB:FDP41_003654"/>
<dbReference type="Proteomes" id="UP000444721">
    <property type="component" value="Unassembled WGS sequence"/>
</dbReference>
<feature type="domain" description="Sm" evidence="11">
    <location>
        <begin position="8"/>
        <end position="80"/>
    </location>
</feature>
<evidence type="ECO:0000313" key="13">
    <source>
        <dbReference type="EMBL" id="KAF0977001.1"/>
    </source>
</evidence>
<dbReference type="VEuPathDB" id="AmoebaDB:FDP41_004627"/>
<dbReference type="CDD" id="cd01722">
    <property type="entry name" value="Sm_F"/>
    <property type="match status" value="1"/>
</dbReference>
<dbReference type="OMA" id="LKWEMEY"/>
<comment type="caution">
    <text evidence="12">The sequence shown here is derived from an EMBL/GenBank/DDBJ whole genome shotgun (WGS) entry which is preliminary data.</text>
</comment>
<dbReference type="EMBL" id="VFQX01000039">
    <property type="protein sequence ID" value="KAF0976321.1"/>
    <property type="molecule type" value="Genomic_DNA"/>
</dbReference>
<keyword evidence="4" id="KW-0747">Spliceosome</keyword>
<proteinExistence type="inferred from homology"/>
<feature type="region of interest" description="Disordered" evidence="10">
    <location>
        <begin position="79"/>
        <end position="117"/>
    </location>
</feature>
<dbReference type="InterPro" id="IPR010920">
    <property type="entry name" value="LSM_dom_sf"/>
</dbReference>
<dbReference type="InterPro" id="IPR034100">
    <property type="entry name" value="Sm_F"/>
</dbReference>
<dbReference type="RefSeq" id="XP_044561714.1">
    <property type="nucleotide sequence ID" value="XM_044706982.1"/>
</dbReference>
<evidence type="ECO:0000256" key="6">
    <source>
        <dbReference type="ARBA" id="ARBA00023187"/>
    </source>
</evidence>
<dbReference type="PANTHER" id="PTHR11021:SF0">
    <property type="entry name" value="SMALL NUCLEAR RIBONUCLEOPROTEIN F"/>
    <property type="match status" value="1"/>
</dbReference>
<keyword evidence="14" id="KW-1185">Reference proteome</keyword>
<reference evidence="12 14" key="1">
    <citation type="journal article" date="2019" name="Sci. Rep.">
        <title>Nanopore sequencing improves the draft genome of the human pathogenic amoeba Naegleria fowleri.</title>
        <authorList>
            <person name="Liechti N."/>
            <person name="Schurch N."/>
            <person name="Bruggmann R."/>
            <person name="Wittwer M."/>
        </authorList>
    </citation>
    <scope>NUCLEOTIDE SEQUENCE [LARGE SCALE GENOMIC DNA]</scope>
    <source>
        <strain evidence="12 14">ATCC 30894</strain>
    </source>
</reference>
<feature type="compositionally biased region" description="Polar residues" evidence="10">
    <location>
        <begin position="90"/>
        <end position="117"/>
    </location>
</feature>
<dbReference type="GO" id="GO:0071013">
    <property type="term" value="C:catalytic step 2 spliceosome"/>
    <property type="evidence" value="ECO:0007669"/>
    <property type="project" value="TreeGrafter"/>
</dbReference>
<dbReference type="InterPro" id="IPR047575">
    <property type="entry name" value="Sm"/>
</dbReference>
<dbReference type="OrthoDB" id="409625at2759"/>
<evidence type="ECO:0000256" key="7">
    <source>
        <dbReference type="ARBA" id="ARBA00023242"/>
    </source>
</evidence>
<dbReference type="GO" id="GO:0005685">
    <property type="term" value="C:U1 snRNP"/>
    <property type="evidence" value="ECO:0007669"/>
    <property type="project" value="TreeGrafter"/>
</dbReference>
<evidence type="ECO:0000256" key="4">
    <source>
        <dbReference type="ARBA" id="ARBA00022728"/>
    </source>
</evidence>
<dbReference type="Gene3D" id="2.30.30.100">
    <property type="match status" value="1"/>
</dbReference>
<dbReference type="SMART" id="SM00651">
    <property type="entry name" value="Sm"/>
    <property type="match status" value="1"/>
</dbReference>
<dbReference type="InterPro" id="IPR016487">
    <property type="entry name" value="Lsm6/sSmF"/>
</dbReference>
<dbReference type="GeneID" id="68110872"/>
<comment type="similarity">
    <text evidence="2">Belongs to the snRNP Sm proteins family. SmF/LSm6 subfamily.</text>
</comment>
<organism evidence="12 14">
    <name type="scientific">Naegleria fowleri</name>
    <name type="common">Brain eating amoeba</name>
    <dbReference type="NCBI Taxonomy" id="5763"/>
    <lineage>
        <taxon>Eukaryota</taxon>
        <taxon>Discoba</taxon>
        <taxon>Heterolobosea</taxon>
        <taxon>Tetramitia</taxon>
        <taxon>Eutetramitia</taxon>
        <taxon>Vahlkampfiidae</taxon>
        <taxon>Naegleria</taxon>
    </lineage>
</organism>
<dbReference type="EMBL" id="VFQX01000035">
    <property type="protein sequence ID" value="KAF0977001.1"/>
    <property type="molecule type" value="Genomic_DNA"/>
</dbReference>
<dbReference type="PROSITE" id="PS52002">
    <property type="entry name" value="SM"/>
    <property type="match status" value="1"/>
</dbReference>
<dbReference type="GO" id="GO:0003723">
    <property type="term" value="F:RNA binding"/>
    <property type="evidence" value="ECO:0007669"/>
    <property type="project" value="UniProtKB-KW"/>
</dbReference>
<evidence type="ECO:0000313" key="14">
    <source>
        <dbReference type="Proteomes" id="UP000444721"/>
    </source>
</evidence>
<keyword evidence="3" id="KW-0507">mRNA processing</keyword>
<dbReference type="AlphaFoldDB" id="A0A6A5BQ08"/>
<dbReference type="GO" id="GO:0034715">
    <property type="term" value="C:pICln-Sm protein complex"/>
    <property type="evidence" value="ECO:0007669"/>
    <property type="project" value="TreeGrafter"/>
</dbReference>
<name>A0A6A5BQ08_NAEFO</name>
<evidence type="ECO:0000256" key="9">
    <source>
        <dbReference type="ARBA" id="ARBA00030144"/>
    </source>
</evidence>
<evidence type="ECO:0000256" key="10">
    <source>
        <dbReference type="SAM" id="MobiDB-lite"/>
    </source>
</evidence>
<dbReference type="InterPro" id="IPR001163">
    <property type="entry name" value="Sm_dom_euk/arc"/>
</dbReference>
<evidence type="ECO:0000259" key="11">
    <source>
        <dbReference type="PROSITE" id="PS52002"/>
    </source>
</evidence>
<gene>
    <name evidence="13" type="ORF">FDP41_003654</name>
    <name evidence="12" type="ORF">FDP41_004627</name>
</gene>
<dbReference type="SUPFAM" id="SSF50182">
    <property type="entry name" value="Sm-like ribonucleoproteins"/>
    <property type="match status" value="1"/>
</dbReference>
<keyword evidence="8" id="KW-0687">Ribonucleoprotein</keyword>
<sequence>MSSIDLVNPKPFLNESIGKPVVVKLKWGMEYKGLLKSVDHYMNFQLANSEEWIDGSFRGNLGDLLIRCNNVLYIRQVDPETEEKEYNDPKATSSLLKQQQQGNDGNATVSQQNPMQE</sequence>
<evidence type="ECO:0000256" key="5">
    <source>
        <dbReference type="ARBA" id="ARBA00022884"/>
    </source>
</evidence>
<evidence type="ECO:0000256" key="2">
    <source>
        <dbReference type="ARBA" id="ARBA00007927"/>
    </source>
</evidence>
<comment type="subcellular location">
    <subcellularLocation>
        <location evidence="1">Nucleus</location>
    </subcellularLocation>
</comment>
<evidence type="ECO:0000256" key="3">
    <source>
        <dbReference type="ARBA" id="ARBA00022664"/>
    </source>
</evidence>
<accession>A0A6A5BQ08</accession>
<dbReference type="GO" id="GO:0000398">
    <property type="term" value="P:mRNA splicing, via spliceosome"/>
    <property type="evidence" value="ECO:0007669"/>
    <property type="project" value="InterPro"/>
</dbReference>
<evidence type="ECO:0000313" key="12">
    <source>
        <dbReference type="EMBL" id="KAF0976321.1"/>
    </source>
</evidence>